<proteinExistence type="predicted"/>
<gene>
    <name evidence="2" type="ORF">CYLTODRAFT_447722</name>
</gene>
<sequence length="707" mass="77346">MASDSASAMFAHISDTMPIPKRRRANNLNSHFDRMVQTMNMRCHSPPQRRRIRSTGSSSVTSSEYMPKTPLDDYDGLGEGHLGPDFSLLRKRRRNGSPEMASSSTSKAAPDPLPEWLAHTVGALPASNPLRMLVPTTPDATEIEHSEDEDDGPFRFTVQASDPVPPTMESASQDPQVTGFVPFTTPGPPPPPPPRLHTPRYLTSSPVRTSSARPTSLPLVSHHKAHIPMLVHHPSSPQSRKEGSYTLIPRTSAQSSHLSSSSSPIRLNEVRLQLSSPSQFGSLFTTPGPGYVSSRPMYYDSPTEPPEAASSPMPIDSWSPNDIDTSELDFQWTPYDRSKDNIFDAQRPEPKMLFNADSERDIDARIPRKQNQRTPNQLWLDALHKGLQHESLPRDNEFQDFLDPTLAPALGHASPTASMNARPPAFPAMYQHHSAIISHKLLQQPQIAQNSPGSQSLAASSPSRVLPSLLGPTASMTATPSPSISTNVLSAPPHFLPEHSDLPLPPRPPSVSLSDDDTRFRFAPPRTPPPPHLEDKSRKMDLLRSPEKASPVSGVGSPRANGSHPGDEHSMVMEQPQAENTPPPSAPTNVWPTVDDQILVPTQQGHNFSVDVRDTSPIVRPQPQHQSKNESPTKPKSERASPPRTPCTVPQSEYGRVATPAVVRPPLPYSRPSKFKPAGVSKRAAVHPDISRPSLRPSTVYECSPDT</sequence>
<protein>
    <submittedName>
        <fullName evidence="2">Uncharacterized protein</fullName>
    </submittedName>
</protein>
<accession>A0A0D7ATQ6</accession>
<evidence type="ECO:0000256" key="1">
    <source>
        <dbReference type="SAM" id="MobiDB-lite"/>
    </source>
</evidence>
<evidence type="ECO:0000313" key="2">
    <source>
        <dbReference type="EMBL" id="KIY61395.1"/>
    </source>
</evidence>
<feature type="non-terminal residue" evidence="2">
    <location>
        <position position="707"/>
    </location>
</feature>
<feature type="compositionally biased region" description="Basic and acidic residues" evidence="1">
    <location>
        <begin position="532"/>
        <end position="547"/>
    </location>
</feature>
<dbReference type="EMBL" id="KN880955">
    <property type="protein sequence ID" value="KIY61395.1"/>
    <property type="molecule type" value="Genomic_DNA"/>
</dbReference>
<evidence type="ECO:0000313" key="3">
    <source>
        <dbReference type="Proteomes" id="UP000054007"/>
    </source>
</evidence>
<reference evidence="2 3" key="1">
    <citation type="journal article" date="2015" name="Fungal Genet. Biol.">
        <title>Evolution of novel wood decay mechanisms in Agaricales revealed by the genome sequences of Fistulina hepatica and Cylindrobasidium torrendii.</title>
        <authorList>
            <person name="Floudas D."/>
            <person name="Held B.W."/>
            <person name="Riley R."/>
            <person name="Nagy L.G."/>
            <person name="Koehler G."/>
            <person name="Ransdell A.S."/>
            <person name="Younus H."/>
            <person name="Chow J."/>
            <person name="Chiniquy J."/>
            <person name="Lipzen A."/>
            <person name="Tritt A."/>
            <person name="Sun H."/>
            <person name="Haridas S."/>
            <person name="LaButti K."/>
            <person name="Ohm R.A."/>
            <person name="Kues U."/>
            <person name="Blanchette R.A."/>
            <person name="Grigoriev I.V."/>
            <person name="Minto R.E."/>
            <person name="Hibbett D.S."/>
        </authorList>
    </citation>
    <scope>NUCLEOTIDE SEQUENCE [LARGE SCALE GENOMIC DNA]</scope>
    <source>
        <strain evidence="2 3">FP15055 ss-10</strain>
    </source>
</reference>
<feature type="region of interest" description="Disordered" evidence="1">
    <location>
        <begin position="446"/>
        <end position="707"/>
    </location>
</feature>
<name>A0A0D7ATQ6_9AGAR</name>
<keyword evidence="3" id="KW-1185">Reference proteome</keyword>
<feature type="region of interest" description="Disordered" evidence="1">
    <location>
        <begin position="299"/>
        <end position="322"/>
    </location>
</feature>
<organism evidence="2 3">
    <name type="scientific">Cylindrobasidium torrendii FP15055 ss-10</name>
    <dbReference type="NCBI Taxonomy" id="1314674"/>
    <lineage>
        <taxon>Eukaryota</taxon>
        <taxon>Fungi</taxon>
        <taxon>Dikarya</taxon>
        <taxon>Basidiomycota</taxon>
        <taxon>Agaricomycotina</taxon>
        <taxon>Agaricomycetes</taxon>
        <taxon>Agaricomycetidae</taxon>
        <taxon>Agaricales</taxon>
        <taxon>Marasmiineae</taxon>
        <taxon>Physalacriaceae</taxon>
        <taxon>Cylindrobasidium</taxon>
    </lineage>
</organism>
<dbReference type="OrthoDB" id="3033167at2759"/>
<feature type="compositionally biased region" description="Low complexity" evidence="1">
    <location>
        <begin position="54"/>
        <end position="63"/>
    </location>
</feature>
<feature type="region of interest" description="Disordered" evidence="1">
    <location>
        <begin position="43"/>
        <end position="113"/>
    </location>
</feature>
<feature type="compositionally biased region" description="Polar residues" evidence="1">
    <location>
        <begin position="446"/>
        <end position="463"/>
    </location>
</feature>
<dbReference type="AlphaFoldDB" id="A0A0D7ATQ6"/>
<feature type="compositionally biased region" description="Polar residues" evidence="1">
    <location>
        <begin position="474"/>
        <end position="489"/>
    </location>
</feature>
<dbReference type="Proteomes" id="UP000054007">
    <property type="component" value="Unassembled WGS sequence"/>
</dbReference>
<feature type="compositionally biased region" description="Basic and acidic residues" evidence="1">
    <location>
        <begin position="627"/>
        <end position="641"/>
    </location>
</feature>